<comment type="similarity">
    <text evidence="1 5">Belongs to the peptidase S8 family.</text>
</comment>
<evidence type="ECO:0000256" key="7">
    <source>
        <dbReference type="SAM" id="Phobius"/>
    </source>
</evidence>
<gene>
    <name evidence="10" type="ORF">HNR19_000109</name>
</gene>
<dbReference type="InterPro" id="IPR000209">
    <property type="entry name" value="Peptidase_S8/S53_dom"/>
</dbReference>
<evidence type="ECO:0000313" key="10">
    <source>
        <dbReference type="EMBL" id="NYI99410.1"/>
    </source>
</evidence>
<accession>A0A853BWR1</accession>
<keyword evidence="2" id="KW-0645">Protease</keyword>
<dbReference type="EMBL" id="JACCFP010000001">
    <property type="protein sequence ID" value="NYI99410.1"/>
    <property type="molecule type" value="Genomic_DNA"/>
</dbReference>
<reference evidence="10 11" key="1">
    <citation type="submission" date="2020-07" db="EMBL/GenBank/DDBJ databases">
        <title>Sequencing the genomes of 1000 actinobacteria strains.</title>
        <authorList>
            <person name="Klenk H.-P."/>
        </authorList>
    </citation>
    <scope>NUCLEOTIDE SEQUENCE [LARGE SCALE GENOMIC DNA]</scope>
    <source>
        <strain evidence="10 11">DSM 103833</strain>
    </source>
</reference>
<feature type="signal peptide" evidence="8">
    <location>
        <begin position="1"/>
        <end position="19"/>
    </location>
</feature>
<evidence type="ECO:0000313" key="11">
    <source>
        <dbReference type="Proteomes" id="UP000530424"/>
    </source>
</evidence>
<feature type="domain" description="Peptidase S8/S53" evidence="9">
    <location>
        <begin position="70"/>
        <end position="343"/>
    </location>
</feature>
<evidence type="ECO:0000256" key="4">
    <source>
        <dbReference type="ARBA" id="ARBA00022825"/>
    </source>
</evidence>
<name>A0A853BWR1_9ACTN</name>
<keyword evidence="7" id="KW-0472">Membrane</keyword>
<feature type="compositionally biased region" description="Basic and acidic residues" evidence="6">
    <location>
        <begin position="360"/>
        <end position="377"/>
    </location>
</feature>
<feature type="chain" id="PRO_5032888020" evidence="8">
    <location>
        <begin position="20"/>
        <end position="413"/>
    </location>
</feature>
<evidence type="ECO:0000256" key="1">
    <source>
        <dbReference type="ARBA" id="ARBA00011073"/>
    </source>
</evidence>
<evidence type="ECO:0000259" key="9">
    <source>
        <dbReference type="Pfam" id="PF00082"/>
    </source>
</evidence>
<keyword evidence="4" id="KW-0720">Serine protease</keyword>
<keyword evidence="8" id="KW-0732">Signal</keyword>
<dbReference type="PROSITE" id="PS00136">
    <property type="entry name" value="SUBTILASE_ASP"/>
    <property type="match status" value="1"/>
</dbReference>
<feature type="transmembrane region" description="Helical" evidence="7">
    <location>
        <begin position="387"/>
        <end position="408"/>
    </location>
</feature>
<dbReference type="InterPro" id="IPR015500">
    <property type="entry name" value="Peptidase_S8_subtilisin-rel"/>
</dbReference>
<dbReference type="Gene3D" id="3.40.50.200">
    <property type="entry name" value="Peptidase S8/S53 domain"/>
    <property type="match status" value="1"/>
</dbReference>
<dbReference type="PANTHER" id="PTHR43806:SF11">
    <property type="entry name" value="CEREVISIN-RELATED"/>
    <property type="match status" value="1"/>
</dbReference>
<evidence type="ECO:0000256" key="2">
    <source>
        <dbReference type="ARBA" id="ARBA00022670"/>
    </source>
</evidence>
<evidence type="ECO:0000256" key="3">
    <source>
        <dbReference type="ARBA" id="ARBA00022801"/>
    </source>
</evidence>
<evidence type="ECO:0000256" key="6">
    <source>
        <dbReference type="SAM" id="MobiDB-lite"/>
    </source>
</evidence>
<dbReference type="InterPro" id="IPR023827">
    <property type="entry name" value="Peptidase_S8_Asp-AS"/>
</dbReference>
<keyword evidence="3 10" id="KW-0378">Hydrolase</keyword>
<dbReference type="EC" id="3.4.21.-" evidence="10"/>
<dbReference type="InterPro" id="IPR050131">
    <property type="entry name" value="Peptidase_S8_subtilisin-like"/>
</dbReference>
<feature type="region of interest" description="Disordered" evidence="6">
    <location>
        <begin position="358"/>
        <end position="377"/>
    </location>
</feature>
<sequence>MAGLAVTGVVALSVPPVHAAPPAALAENPDCAGVDAESPREEVIADNLPYEALQVRAAHELLEREGRAPGAGVTVVVVDTGVRADLVDDQEVLRGTGEIPSPRGTVVAGIAAGADDGDLPIGVAPGADVVSLKVHDIGYAADPDEELVEPSADAVASGLEWVRSRRSSLGDRIVVVVPLAVDRTPALASAVRGLDAAGVLVVAPGGDRSEPDAGSPLDGFAGEEGIPPGENAVGEAWPAGFRSVLAVGASPLGADASSSVAVQNSDVDVAAPTYGGVSYGLNGSPCVVMTVSTEYAAAYVAGVAALVWSGRPADDADELRDRLVRTADGGTDPSAVSRATGHGVVQPVEALQRRTLPADGARRDEVARRAEPPGAREDLLASTRRDAVWWGLAGGTALVVALLLRPVLARRRR</sequence>
<dbReference type="RefSeq" id="WP_179666064.1">
    <property type="nucleotide sequence ID" value="NZ_JACCFP010000001.1"/>
</dbReference>
<dbReference type="Proteomes" id="UP000530424">
    <property type="component" value="Unassembled WGS sequence"/>
</dbReference>
<dbReference type="AlphaFoldDB" id="A0A853BWR1"/>
<comment type="caution">
    <text evidence="5">Lacks conserved residue(s) required for the propagation of feature annotation.</text>
</comment>
<dbReference type="SUPFAM" id="SSF52743">
    <property type="entry name" value="Subtilisin-like"/>
    <property type="match status" value="1"/>
</dbReference>
<evidence type="ECO:0000256" key="5">
    <source>
        <dbReference type="PROSITE-ProRule" id="PRU01240"/>
    </source>
</evidence>
<evidence type="ECO:0000256" key="8">
    <source>
        <dbReference type="SAM" id="SignalP"/>
    </source>
</evidence>
<proteinExistence type="inferred from homology"/>
<dbReference type="PRINTS" id="PR00723">
    <property type="entry name" value="SUBTILISIN"/>
</dbReference>
<keyword evidence="11" id="KW-1185">Reference proteome</keyword>
<comment type="caution">
    <text evidence="10">The sequence shown here is derived from an EMBL/GenBank/DDBJ whole genome shotgun (WGS) entry which is preliminary data.</text>
</comment>
<dbReference type="GO" id="GO:0004252">
    <property type="term" value="F:serine-type endopeptidase activity"/>
    <property type="evidence" value="ECO:0007669"/>
    <property type="project" value="InterPro"/>
</dbReference>
<dbReference type="InterPro" id="IPR036852">
    <property type="entry name" value="Peptidase_S8/S53_dom_sf"/>
</dbReference>
<dbReference type="PROSITE" id="PS51892">
    <property type="entry name" value="SUBTILASE"/>
    <property type="match status" value="1"/>
</dbReference>
<organism evidence="10 11">
    <name type="scientific">Nocardioides thalensis</name>
    <dbReference type="NCBI Taxonomy" id="1914755"/>
    <lineage>
        <taxon>Bacteria</taxon>
        <taxon>Bacillati</taxon>
        <taxon>Actinomycetota</taxon>
        <taxon>Actinomycetes</taxon>
        <taxon>Propionibacteriales</taxon>
        <taxon>Nocardioidaceae</taxon>
        <taxon>Nocardioides</taxon>
    </lineage>
</organism>
<protein>
    <submittedName>
        <fullName evidence="10">Membrane-anchored mycosin MYCP</fullName>
        <ecNumber evidence="10">3.4.21.-</ecNumber>
    </submittedName>
</protein>
<dbReference type="GO" id="GO:0006508">
    <property type="term" value="P:proteolysis"/>
    <property type="evidence" value="ECO:0007669"/>
    <property type="project" value="UniProtKB-KW"/>
</dbReference>
<keyword evidence="7" id="KW-1133">Transmembrane helix</keyword>
<keyword evidence="7" id="KW-0812">Transmembrane</keyword>
<dbReference type="PANTHER" id="PTHR43806">
    <property type="entry name" value="PEPTIDASE S8"/>
    <property type="match status" value="1"/>
</dbReference>
<dbReference type="Pfam" id="PF00082">
    <property type="entry name" value="Peptidase_S8"/>
    <property type="match status" value="1"/>
</dbReference>